<gene>
    <name evidence="1" type="ORF">T4C_306</name>
</gene>
<protein>
    <submittedName>
        <fullName evidence="1">Uncharacterized protein</fullName>
    </submittedName>
</protein>
<accession>A0A0V1JES3</accession>
<sequence>MKKKNVNETSIPSCGSFSLRQTWPTSVKGRPANANTLAAVCLIYTWIAEQRVGYNQMQSTLTVVSSHLTDEMSTTWTNAHTVPSSVINYSPLIIFSTD</sequence>
<dbReference type="AlphaFoldDB" id="A0A0V1JES3"/>
<comment type="caution">
    <text evidence="1">The sequence shown here is derived from an EMBL/GenBank/DDBJ whole genome shotgun (WGS) entry which is preliminary data.</text>
</comment>
<dbReference type="EMBL" id="JYDV01000104">
    <property type="protein sequence ID" value="KRZ33373.1"/>
    <property type="molecule type" value="Genomic_DNA"/>
</dbReference>
<dbReference type="Proteomes" id="UP000054826">
    <property type="component" value="Unassembled WGS sequence"/>
</dbReference>
<reference evidence="1 2" key="1">
    <citation type="submission" date="2015-01" db="EMBL/GenBank/DDBJ databases">
        <title>Evolution of Trichinella species and genotypes.</title>
        <authorList>
            <person name="Korhonen P.K."/>
            <person name="Edoardo P."/>
            <person name="Giuseppe L.R."/>
            <person name="Gasser R.B."/>
        </authorList>
    </citation>
    <scope>NUCLEOTIDE SEQUENCE [LARGE SCALE GENOMIC DNA]</scope>
    <source>
        <strain evidence="1">ISS176</strain>
    </source>
</reference>
<evidence type="ECO:0000313" key="1">
    <source>
        <dbReference type="EMBL" id="KRZ33373.1"/>
    </source>
</evidence>
<name>A0A0V1JES3_TRIPS</name>
<proteinExistence type="predicted"/>
<evidence type="ECO:0000313" key="2">
    <source>
        <dbReference type="Proteomes" id="UP000054826"/>
    </source>
</evidence>
<organism evidence="1 2">
    <name type="scientific">Trichinella pseudospiralis</name>
    <name type="common">Parasitic roundworm</name>
    <dbReference type="NCBI Taxonomy" id="6337"/>
    <lineage>
        <taxon>Eukaryota</taxon>
        <taxon>Metazoa</taxon>
        <taxon>Ecdysozoa</taxon>
        <taxon>Nematoda</taxon>
        <taxon>Enoplea</taxon>
        <taxon>Dorylaimia</taxon>
        <taxon>Trichinellida</taxon>
        <taxon>Trichinellidae</taxon>
        <taxon>Trichinella</taxon>
    </lineage>
</organism>